<keyword evidence="10 16" id="KW-0067">ATP-binding</keyword>
<dbReference type="PRINTS" id="PR00344">
    <property type="entry name" value="BCTRLSENSOR"/>
</dbReference>
<dbReference type="InterPro" id="IPR003594">
    <property type="entry name" value="HATPase_dom"/>
</dbReference>
<evidence type="ECO:0000256" key="7">
    <source>
        <dbReference type="ARBA" id="ARBA00022692"/>
    </source>
</evidence>
<keyword evidence="11 14" id="KW-1133">Transmembrane helix</keyword>
<keyword evidence="9" id="KW-0418">Kinase</keyword>
<dbReference type="PROSITE" id="PS50109">
    <property type="entry name" value="HIS_KIN"/>
    <property type="match status" value="1"/>
</dbReference>
<evidence type="ECO:0000256" key="8">
    <source>
        <dbReference type="ARBA" id="ARBA00022741"/>
    </source>
</evidence>
<feature type="domain" description="Histidine kinase" evidence="15">
    <location>
        <begin position="352"/>
        <end position="547"/>
    </location>
</feature>
<gene>
    <name evidence="16" type="ORF">ACFFHM_19640</name>
</gene>
<dbReference type="CDD" id="cd00130">
    <property type="entry name" value="PAS"/>
    <property type="match status" value="1"/>
</dbReference>
<proteinExistence type="predicted"/>
<dbReference type="RefSeq" id="WP_335963136.1">
    <property type="nucleotide sequence ID" value="NZ_JAXBLX010000042.1"/>
</dbReference>
<dbReference type="GO" id="GO:0005524">
    <property type="term" value="F:ATP binding"/>
    <property type="evidence" value="ECO:0007669"/>
    <property type="project" value="UniProtKB-KW"/>
</dbReference>
<dbReference type="SUPFAM" id="SSF55890">
    <property type="entry name" value="Sporulation response regulatory protein Spo0B"/>
    <property type="match status" value="1"/>
</dbReference>
<dbReference type="Gene3D" id="1.10.287.130">
    <property type="match status" value="1"/>
</dbReference>
<evidence type="ECO:0000256" key="9">
    <source>
        <dbReference type="ARBA" id="ARBA00022777"/>
    </source>
</evidence>
<dbReference type="InterPro" id="IPR029151">
    <property type="entry name" value="Sensor-like_sf"/>
</dbReference>
<keyword evidence="17" id="KW-1185">Reference proteome</keyword>
<evidence type="ECO:0000313" key="16">
    <source>
        <dbReference type="EMBL" id="MFC0472635.1"/>
    </source>
</evidence>
<evidence type="ECO:0000256" key="5">
    <source>
        <dbReference type="ARBA" id="ARBA00022553"/>
    </source>
</evidence>
<evidence type="ECO:0000256" key="4">
    <source>
        <dbReference type="ARBA" id="ARBA00022475"/>
    </source>
</evidence>
<keyword evidence="6" id="KW-0808">Transferase</keyword>
<dbReference type="InterPro" id="IPR005467">
    <property type="entry name" value="His_kinase_dom"/>
</dbReference>
<evidence type="ECO:0000256" key="6">
    <source>
        <dbReference type="ARBA" id="ARBA00022679"/>
    </source>
</evidence>
<dbReference type="InterPro" id="IPR036890">
    <property type="entry name" value="HATPase_C_sf"/>
</dbReference>
<dbReference type="EMBL" id="JBHLUX010000083">
    <property type="protein sequence ID" value="MFC0472635.1"/>
    <property type="molecule type" value="Genomic_DNA"/>
</dbReference>
<dbReference type="CDD" id="cd18773">
    <property type="entry name" value="PDC1_HK_sensor"/>
    <property type="match status" value="1"/>
</dbReference>
<evidence type="ECO:0000256" key="11">
    <source>
        <dbReference type="ARBA" id="ARBA00022989"/>
    </source>
</evidence>
<evidence type="ECO:0000256" key="12">
    <source>
        <dbReference type="ARBA" id="ARBA00023012"/>
    </source>
</evidence>
<dbReference type="InterPro" id="IPR013767">
    <property type="entry name" value="PAS_fold"/>
</dbReference>
<feature type="transmembrane region" description="Helical" evidence="14">
    <location>
        <begin position="189"/>
        <end position="211"/>
    </location>
</feature>
<dbReference type="Gene3D" id="3.30.450.20">
    <property type="entry name" value="PAS domain"/>
    <property type="match status" value="2"/>
</dbReference>
<evidence type="ECO:0000256" key="10">
    <source>
        <dbReference type="ARBA" id="ARBA00022840"/>
    </source>
</evidence>
<dbReference type="SMART" id="SM00091">
    <property type="entry name" value="PAS"/>
    <property type="match status" value="1"/>
</dbReference>
<dbReference type="SMART" id="SM00387">
    <property type="entry name" value="HATPase_c"/>
    <property type="match status" value="1"/>
</dbReference>
<keyword evidence="7 14" id="KW-0812">Transmembrane</keyword>
<dbReference type="InterPro" id="IPR033463">
    <property type="entry name" value="sCache_3"/>
</dbReference>
<comment type="caution">
    <text evidence="16">The sequence shown here is derived from an EMBL/GenBank/DDBJ whole genome shotgun (WGS) entry which is preliminary data.</text>
</comment>
<dbReference type="InterPro" id="IPR000014">
    <property type="entry name" value="PAS"/>
</dbReference>
<dbReference type="Pfam" id="PF17203">
    <property type="entry name" value="sCache_3_2"/>
    <property type="match status" value="1"/>
</dbReference>
<accession>A0ABV6KH35</accession>
<keyword evidence="8" id="KW-0547">Nucleotide-binding</keyword>
<evidence type="ECO:0000256" key="3">
    <source>
        <dbReference type="ARBA" id="ARBA00012438"/>
    </source>
</evidence>
<dbReference type="Proteomes" id="UP001589838">
    <property type="component" value="Unassembled WGS sequence"/>
</dbReference>
<evidence type="ECO:0000256" key="14">
    <source>
        <dbReference type="SAM" id="Phobius"/>
    </source>
</evidence>
<reference evidence="16 17" key="1">
    <citation type="submission" date="2024-09" db="EMBL/GenBank/DDBJ databases">
        <authorList>
            <person name="Sun Q."/>
            <person name="Mori K."/>
        </authorList>
    </citation>
    <scope>NUCLEOTIDE SEQUENCE [LARGE SCALE GENOMIC DNA]</scope>
    <source>
        <strain evidence="16 17">NCAIM B.02610</strain>
    </source>
</reference>
<dbReference type="InterPro" id="IPR004358">
    <property type="entry name" value="Sig_transdc_His_kin-like_C"/>
</dbReference>
<evidence type="ECO:0000256" key="13">
    <source>
        <dbReference type="ARBA" id="ARBA00023136"/>
    </source>
</evidence>
<dbReference type="Pfam" id="PF02518">
    <property type="entry name" value="HATPase_c"/>
    <property type="match status" value="1"/>
</dbReference>
<dbReference type="InterPro" id="IPR035965">
    <property type="entry name" value="PAS-like_dom_sf"/>
</dbReference>
<dbReference type="PANTHER" id="PTHR43547">
    <property type="entry name" value="TWO-COMPONENT HISTIDINE KINASE"/>
    <property type="match status" value="1"/>
</dbReference>
<dbReference type="EC" id="2.7.13.3" evidence="3"/>
<comment type="subcellular location">
    <subcellularLocation>
        <location evidence="2">Cell membrane</location>
        <topology evidence="2">Multi-pass membrane protein</topology>
    </subcellularLocation>
</comment>
<keyword evidence="13 14" id="KW-0472">Membrane</keyword>
<sequence length="555" mass="61665">MSSIRKGDTKKYLVNPKIKLNLKVKMTLLIGLLIIGMFSIMGAFFHFFFSDTLEAQLGERALSVAESVAHVPELREAFALKEPASVIQPLVTPIKEATGAEFIVVGNTNEIRYAHPFPDQIGKKMVGEDNDRALVHGESYVSKAVGSLGQSIRGKAPVRTSEGEIVGVVSVGFLMDDVESIIKNYSKELWYVLISIVVIGIVGAIFIAHYIKNVLFGLEPEEISHLLLQKETILQSTHEGIIAVNNKGFITLINVAAQHLLSKEGTEIDQFIGKPILEVLPNSRLHEVLEHGESQYNKEMLLGSHIVLVNRVPIYYEDTLIGAVSTFRNKTEIEKLTKELTRVKQYADALRAQTHEFSNKMYTILGLIQLDKKNEAVNFIRRESNIQQKWIRFLVEKVPDPMINAILLGKLNQANEQRVQMSIHPDSKLTYRLSDRKRDALVTVLGNLIQNAIDAVKETANGERKVSVFFTDMGEDLVFEIEDSGPGVPEELASNIFRQGFSTKEGSHRGIGLALTKQVLTEIEGSIFLEEGELGGACFVVTIPKKCEDGGEANE</sequence>
<organism evidence="16 17">
    <name type="scientific">Halalkalibacter kiskunsagensis</name>
    <dbReference type="NCBI Taxonomy" id="1548599"/>
    <lineage>
        <taxon>Bacteria</taxon>
        <taxon>Bacillati</taxon>
        <taxon>Bacillota</taxon>
        <taxon>Bacilli</taxon>
        <taxon>Bacillales</taxon>
        <taxon>Bacillaceae</taxon>
        <taxon>Halalkalibacter</taxon>
    </lineage>
</organism>
<name>A0ABV6KH35_9BACI</name>
<evidence type="ECO:0000256" key="2">
    <source>
        <dbReference type="ARBA" id="ARBA00004651"/>
    </source>
</evidence>
<dbReference type="SUPFAM" id="SSF103190">
    <property type="entry name" value="Sensory domain-like"/>
    <property type="match status" value="1"/>
</dbReference>
<keyword evidence="5" id="KW-0597">Phosphoprotein</keyword>
<dbReference type="CDD" id="cd16915">
    <property type="entry name" value="HATPase_DpiB-CitA-like"/>
    <property type="match status" value="1"/>
</dbReference>
<dbReference type="Gene3D" id="3.30.565.10">
    <property type="entry name" value="Histidine kinase-like ATPase, C-terminal domain"/>
    <property type="match status" value="1"/>
</dbReference>
<keyword evidence="12" id="KW-0902">Two-component regulatory system</keyword>
<evidence type="ECO:0000259" key="15">
    <source>
        <dbReference type="PROSITE" id="PS50109"/>
    </source>
</evidence>
<evidence type="ECO:0000256" key="1">
    <source>
        <dbReference type="ARBA" id="ARBA00000085"/>
    </source>
</evidence>
<dbReference type="Pfam" id="PF00989">
    <property type="entry name" value="PAS"/>
    <property type="match status" value="1"/>
</dbReference>
<feature type="transmembrane region" description="Helical" evidence="14">
    <location>
        <begin position="27"/>
        <end position="49"/>
    </location>
</feature>
<dbReference type="SUPFAM" id="SSF55874">
    <property type="entry name" value="ATPase domain of HSP90 chaperone/DNA topoisomerase II/histidine kinase"/>
    <property type="match status" value="1"/>
</dbReference>
<protein>
    <recommendedName>
        <fullName evidence="3">histidine kinase</fullName>
        <ecNumber evidence="3">2.7.13.3</ecNumber>
    </recommendedName>
</protein>
<dbReference type="SUPFAM" id="SSF55785">
    <property type="entry name" value="PYP-like sensor domain (PAS domain)"/>
    <property type="match status" value="1"/>
</dbReference>
<comment type="catalytic activity">
    <reaction evidence="1">
        <text>ATP + protein L-histidine = ADP + protein N-phospho-L-histidine.</text>
        <dbReference type="EC" id="2.7.13.3"/>
    </reaction>
</comment>
<dbReference type="InterPro" id="IPR016120">
    <property type="entry name" value="Sig_transdc_His_kin_SpoOB"/>
</dbReference>
<keyword evidence="4" id="KW-1003">Cell membrane</keyword>
<dbReference type="PANTHER" id="PTHR43547:SF3">
    <property type="entry name" value="SENSOR PROTEIN CITS"/>
    <property type="match status" value="1"/>
</dbReference>
<evidence type="ECO:0000313" key="17">
    <source>
        <dbReference type="Proteomes" id="UP001589838"/>
    </source>
</evidence>